<proteinExistence type="predicted"/>
<keyword evidence="3" id="KW-1185">Reference proteome</keyword>
<evidence type="ECO:0000313" key="3">
    <source>
        <dbReference type="Proteomes" id="UP000092993"/>
    </source>
</evidence>
<dbReference type="Proteomes" id="UP000092993">
    <property type="component" value="Unassembled WGS sequence"/>
</dbReference>
<sequence>MIFCFHLFPTAEAHYVCSRSLSTFRRLDLLDFTAVVIAIEQLARAIHPDSRAQGGRVAVQRRHQHSLSMLASPAHCNAPVFSSPPRNTHAPRSVVPVSIACAGLGLASRLSTSGLHNPRASSPEFDDEYDFGRGSDDDSGEYSPGQYYASAGAGGMCEGVEVKAAMDGVAGASRSNGSARIGRLATLHEPHVAVRGGRYIARERGAAGVQGRRIVPASSLIEHSASAVERCVFCFQVDCLDDLRLPAAIQCMSVTTGICTVGYRHPSLLCVVCGTRSAIPFLYHRLPRCAGILPVSSSSRHHTSGPTVLEDARAHTLVP</sequence>
<feature type="region of interest" description="Disordered" evidence="1">
    <location>
        <begin position="112"/>
        <end position="145"/>
    </location>
</feature>
<reference evidence="2 3" key="1">
    <citation type="submission" date="2016-03" db="EMBL/GenBank/DDBJ databases">
        <title>Whole genome sequencing of Grifola frondosa 9006-11.</title>
        <authorList>
            <person name="Min B."/>
            <person name="Park H."/>
            <person name="Kim J.-G."/>
            <person name="Cho H."/>
            <person name="Oh Y.-L."/>
            <person name="Kong W.-S."/>
            <person name="Choi I.-G."/>
        </authorList>
    </citation>
    <scope>NUCLEOTIDE SEQUENCE [LARGE SCALE GENOMIC DNA]</scope>
    <source>
        <strain evidence="2 3">9006-11</strain>
    </source>
</reference>
<gene>
    <name evidence="2" type="ORF">A0H81_09525</name>
</gene>
<comment type="caution">
    <text evidence="2">The sequence shown here is derived from an EMBL/GenBank/DDBJ whole genome shotgun (WGS) entry which is preliminary data.</text>
</comment>
<evidence type="ECO:0000313" key="2">
    <source>
        <dbReference type="EMBL" id="OBZ70742.1"/>
    </source>
</evidence>
<dbReference type="AlphaFoldDB" id="A0A1C7M1F5"/>
<name>A0A1C7M1F5_GRIFR</name>
<evidence type="ECO:0000256" key="1">
    <source>
        <dbReference type="SAM" id="MobiDB-lite"/>
    </source>
</evidence>
<protein>
    <submittedName>
        <fullName evidence="2">Uncharacterized protein</fullName>
    </submittedName>
</protein>
<organism evidence="2 3">
    <name type="scientific">Grifola frondosa</name>
    <name type="common">Maitake</name>
    <name type="synonym">Polyporus frondosus</name>
    <dbReference type="NCBI Taxonomy" id="5627"/>
    <lineage>
        <taxon>Eukaryota</taxon>
        <taxon>Fungi</taxon>
        <taxon>Dikarya</taxon>
        <taxon>Basidiomycota</taxon>
        <taxon>Agaricomycotina</taxon>
        <taxon>Agaricomycetes</taxon>
        <taxon>Polyporales</taxon>
        <taxon>Grifolaceae</taxon>
        <taxon>Grifola</taxon>
    </lineage>
</organism>
<dbReference type="EMBL" id="LUGG01000013">
    <property type="protein sequence ID" value="OBZ70742.1"/>
    <property type="molecule type" value="Genomic_DNA"/>
</dbReference>
<accession>A0A1C7M1F5</accession>